<dbReference type="EMBL" id="LGKN01000004">
    <property type="protein sequence ID" value="KPL88630.1"/>
    <property type="molecule type" value="Genomic_DNA"/>
</dbReference>
<protein>
    <recommendedName>
        <fullName evidence="2">Membrane protein 6-pyruvoyl-tetrahydropterin synthase-related domain-containing protein</fullName>
    </recommendedName>
</protein>
<feature type="transmembrane region" description="Helical" evidence="1">
    <location>
        <begin position="90"/>
        <end position="118"/>
    </location>
</feature>
<feature type="transmembrane region" description="Helical" evidence="1">
    <location>
        <begin position="130"/>
        <end position="146"/>
    </location>
</feature>
<organism evidence="3 4">
    <name type="scientific">Ardenticatena maritima</name>
    <dbReference type="NCBI Taxonomy" id="872965"/>
    <lineage>
        <taxon>Bacteria</taxon>
        <taxon>Bacillati</taxon>
        <taxon>Chloroflexota</taxon>
        <taxon>Ardenticatenia</taxon>
        <taxon>Ardenticatenales</taxon>
        <taxon>Ardenticatenaceae</taxon>
        <taxon>Ardenticatena</taxon>
    </lineage>
</organism>
<proteinExistence type="predicted"/>
<feature type="transmembrane region" description="Helical" evidence="1">
    <location>
        <begin position="231"/>
        <end position="250"/>
    </location>
</feature>
<feature type="transmembrane region" description="Helical" evidence="1">
    <location>
        <begin position="15"/>
        <end position="34"/>
    </location>
</feature>
<feature type="transmembrane region" description="Helical" evidence="1">
    <location>
        <begin position="313"/>
        <end position="332"/>
    </location>
</feature>
<keyword evidence="1" id="KW-0472">Membrane</keyword>
<dbReference type="AlphaFoldDB" id="A0A0P6XVU1"/>
<dbReference type="Proteomes" id="UP000050502">
    <property type="component" value="Unassembled WGS sequence"/>
</dbReference>
<evidence type="ECO:0000313" key="3">
    <source>
        <dbReference type="EMBL" id="KPL88630.1"/>
    </source>
</evidence>
<feature type="transmembrane region" description="Helical" evidence="1">
    <location>
        <begin position="287"/>
        <end position="306"/>
    </location>
</feature>
<feature type="transmembrane region" description="Helical" evidence="1">
    <location>
        <begin position="206"/>
        <end position="224"/>
    </location>
</feature>
<keyword evidence="1" id="KW-1133">Transmembrane helix</keyword>
<dbReference type="InterPro" id="IPR018776">
    <property type="entry name" value="Membrane_prot_PTPS-rel_domain"/>
</dbReference>
<feature type="transmembrane region" description="Helical" evidence="1">
    <location>
        <begin position="806"/>
        <end position="828"/>
    </location>
</feature>
<evidence type="ECO:0000259" key="2">
    <source>
        <dbReference type="Pfam" id="PF10131"/>
    </source>
</evidence>
<comment type="caution">
    <text evidence="3">The sequence shown here is derived from an EMBL/GenBank/DDBJ whole genome shotgun (WGS) entry which is preliminary data.</text>
</comment>
<dbReference type="RefSeq" id="WP_054491928.1">
    <property type="nucleotide sequence ID" value="NZ_BBZA01000024.1"/>
</dbReference>
<evidence type="ECO:0000313" key="4">
    <source>
        <dbReference type="Proteomes" id="UP000050502"/>
    </source>
</evidence>
<accession>A0A0P6XVU1</accession>
<dbReference type="OrthoDB" id="1934309at2"/>
<gene>
    <name evidence="3" type="ORF">SE16_07805</name>
</gene>
<keyword evidence="1" id="KW-0812">Transmembrane</keyword>
<feature type="transmembrane region" description="Helical" evidence="1">
    <location>
        <begin position="344"/>
        <end position="365"/>
    </location>
</feature>
<feature type="transmembrane region" description="Helical" evidence="1">
    <location>
        <begin position="377"/>
        <end position="397"/>
    </location>
</feature>
<dbReference type="Pfam" id="PF10131">
    <property type="entry name" value="PTPS_related"/>
    <property type="match status" value="1"/>
</dbReference>
<feature type="domain" description="Membrane protein 6-pyruvoyl-tetrahydropterin synthase-related" evidence="2">
    <location>
        <begin position="84"/>
        <end position="703"/>
    </location>
</feature>
<feature type="transmembrane region" description="Helical" evidence="1">
    <location>
        <begin position="158"/>
        <end position="176"/>
    </location>
</feature>
<sequence>MNTVRNRQVEAFKPIGWWLGGALGLLAGALWFYAPVLFAPAGTYPWAPDTLGHVLKATYLAESVAQGVWYPDLFPGWYMGLQMLRYYPPAAYYLIAALAQVAPNMLVATNWLMVGALLVGACGWLLYRRWLGMGWALVGGALYLILPDNVRVAFADGNVPRVVAIALLPWLLFAVLRALEPDGRARHLFIIAVGMALTVLSHAMMAAIYAAMLALLSLAWVMAFSGGMRRALRVIAALVIGIMLSGWWLFPSLTGGITDIDTTAMTEALAVVPIAHYFDPRVRLSDIETMTVGAFLLMGALMLLLWRRRQSPAALALVSVGFVGILLSTPRVNTFYNALPMHSLLWPARFLGIASTFVLFGVLWYLRDVPWRGRWRVVPVVLLLLVCAEFMLGRRLVFMRPLSPDLEAVVSNLAQTPGWRVATLDHSALGSKTSYWFAVQGREQVFGWAYQGATTARTVAALNEALQTGFIPYVLSRLDVYGVDDVVVLKRLPTVNDVMRGLQGHGFQRLYDGEEIALYHRDGEPRAFVVEWQGLGIGRGAQNAAYIFPSIVMGTSPYLDDYTLDELTRYPLLVLSGFQWHDKQRAEALVRDVARAGVRVVIDLTGTPPDPMASIPHFLDVWGEPVVLDERPVPVNLATGETMTLSPFGTHDGEKSILWYTHTPQGLSGDVATTSYIGEKATLVGYKDVDGGRVWFVGYNLFFYTLARGDVDAIHLLEEATGLTAHALPVVHPVPLQAYKAGTFGYRFTYTLETPQTLFVPIAAHDRWALTLDDAPSAYQSYERLLVMDAPAGTHQVALRFQPPPIYTVGRLVSLAGVVFLFVLLWYVRRTPAERPLWPTWYPMPEGVQVSS</sequence>
<reference evidence="3 4" key="1">
    <citation type="submission" date="2015-07" db="EMBL/GenBank/DDBJ databases">
        <title>Whole genome sequence of Ardenticatena maritima DSM 23922.</title>
        <authorList>
            <person name="Hemp J."/>
            <person name="Ward L.M."/>
            <person name="Pace L.A."/>
            <person name="Fischer W.W."/>
        </authorList>
    </citation>
    <scope>NUCLEOTIDE SEQUENCE [LARGE SCALE GENOMIC DNA]</scope>
    <source>
        <strain evidence="3 4">110S</strain>
    </source>
</reference>
<evidence type="ECO:0000256" key="1">
    <source>
        <dbReference type="SAM" id="Phobius"/>
    </source>
</evidence>
<name>A0A0P6XVU1_9CHLR</name>